<organism evidence="1 2">
    <name type="scientific">Thalassiosira oceanica</name>
    <name type="common">Marine diatom</name>
    <dbReference type="NCBI Taxonomy" id="159749"/>
    <lineage>
        <taxon>Eukaryota</taxon>
        <taxon>Sar</taxon>
        <taxon>Stramenopiles</taxon>
        <taxon>Ochrophyta</taxon>
        <taxon>Bacillariophyta</taxon>
        <taxon>Coscinodiscophyceae</taxon>
        <taxon>Thalassiosirophycidae</taxon>
        <taxon>Thalassiosirales</taxon>
        <taxon>Thalassiosiraceae</taxon>
        <taxon>Thalassiosira</taxon>
    </lineage>
</organism>
<protein>
    <recommendedName>
        <fullName evidence="3">Cytochrome b5 heme-binding domain-containing protein</fullName>
    </recommendedName>
</protein>
<dbReference type="EMBL" id="AGNL01036991">
    <property type="protein sequence ID" value="EJK53795.1"/>
    <property type="molecule type" value="Genomic_DNA"/>
</dbReference>
<dbReference type="OrthoDB" id="260519at2759"/>
<dbReference type="Gene3D" id="3.10.120.10">
    <property type="entry name" value="Cytochrome b5-like heme/steroid binding domain"/>
    <property type="match status" value="1"/>
</dbReference>
<accession>K0RKT2</accession>
<sequence length="33" mass="3681">MCKSSEMKEYTMAEVAEHNTAEDCWLVIGSDAT</sequence>
<proteinExistence type="predicted"/>
<dbReference type="AlphaFoldDB" id="K0RKT2"/>
<evidence type="ECO:0000313" key="2">
    <source>
        <dbReference type="Proteomes" id="UP000266841"/>
    </source>
</evidence>
<keyword evidence="2" id="KW-1185">Reference proteome</keyword>
<feature type="non-terminal residue" evidence="1">
    <location>
        <position position="33"/>
    </location>
</feature>
<name>K0RKT2_THAOC</name>
<evidence type="ECO:0008006" key="3">
    <source>
        <dbReference type="Google" id="ProtNLM"/>
    </source>
</evidence>
<dbReference type="OMA" id="APKWSET"/>
<gene>
    <name evidence="1" type="ORF">THAOC_26691</name>
</gene>
<dbReference type="InterPro" id="IPR036400">
    <property type="entry name" value="Cyt_B5-like_heme/steroid_sf"/>
</dbReference>
<dbReference type="SUPFAM" id="SSF55856">
    <property type="entry name" value="Cytochrome b5-like heme/steroid binding domain"/>
    <property type="match status" value="1"/>
</dbReference>
<dbReference type="Proteomes" id="UP000266841">
    <property type="component" value="Unassembled WGS sequence"/>
</dbReference>
<evidence type="ECO:0000313" key="1">
    <source>
        <dbReference type="EMBL" id="EJK53795.1"/>
    </source>
</evidence>
<reference evidence="1 2" key="1">
    <citation type="journal article" date="2012" name="Genome Biol.">
        <title>Genome and low-iron response of an oceanic diatom adapted to chronic iron limitation.</title>
        <authorList>
            <person name="Lommer M."/>
            <person name="Specht M."/>
            <person name="Roy A.S."/>
            <person name="Kraemer L."/>
            <person name="Andreson R."/>
            <person name="Gutowska M.A."/>
            <person name="Wolf J."/>
            <person name="Bergner S.V."/>
            <person name="Schilhabel M.B."/>
            <person name="Klostermeier U.C."/>
            <person name="Beiko R.G."/>
            <person name="Rosenstiel P."/>
            <person name="Hippler M."/>
            <person name="Laroche J."/>
        </authorList>
    </citation>
    <scope>NUCLEOTIDE SEQUENCE [LARGE SCALE GENOMIC DNA]</scope>
    <source>
        <strain evidence="1 2">CCMP1005</strain>
    </source>
</reference>
<comment type="caution">
    <text evidence="1">The sequence shown here is derived from an EMBL/GenBank/DDBJ whole genome shotgun (WGS) entry which is preliminary data.</text>
</comment>